<keyword evidence="4" id="KW-0961">Cell wall biogenesis/degradation</keyword>
<dbReference type="SUPFAM" id="SSF55846">
    <property type="entry name" value="N-acetylmuramoyl-L-alanine amidase-like"/>
    <property type="match status" value="1"/>
</dbReference>
<dbReference type="GO" id="GO:0009254">
    <property type="term" value="P:peptidoglycan turnover"/>
    <property type="evidence" value="ECO:0007669"/>
    <property type="project" value="TreeGrafter"/>
</dbReference>
<dbReference type="InterPro" id="IPR051206">
    <property type="entry name" value="NAMLAA_amidase_2"/>
</dbReference>
<keyword evidence="3" id="KW-0378">Hydrolase</keyword>
<dbReference type="InterPro" id="IPR002502">
    <property type="entry name" value="Amidase_domain"/>
</dbReference>
<dbReference type="CDD" id="cd06583">
    <property type="entry name" value="PGRP"/>
    <property type="match status" value="1"/>
</dbReference>
<name>A0A6L6WGU8_9RHOB</name>
<dbReference type="GO" id="GO:0071555">
    <property type="term" value="P:cell wall organization"/>
    <property type="evidence" value="ECO:0007669"/>
    <property type="project" value="UniProtKB-KW"/>
</dbReference>
<dbReference type="AlphaFoldDB" id="A0A6L6WGU8"/>
<comment type="catalytic activity">
    <reaction evidence="1">
        <text>Hydrolyzes the link between N-acetylmuramoyl residues and L-amino acid residues in certain cell-wall glycopeptides.</text>
        <dbReference type="EC" id="3.5.1.28"/>
    </reaction>
</comment>
<evidence type="ECO:0000259" key="5">
    <source>
        <dbReference type="SMART" id="SM00644"/>
    </source>
</evidence>
<accession>A0A6L6WGU8</accession>
<gene>
    <name evidence="6" type="ORF">GO984_14460</name>
</gene>
<dbReference type="GO" id="GO:0009253">
    <property type="term" value="P:peptidoglycan catabolic process"/>
    <property type="evidence" value="ECO:0007669"/>
    <property type="project" value="InterPro"/>
</dbReference>
<evidence type="ECO:0000313" key="6">
    <source>
        <dbReference type="EMBL" id="MVO17016.1"/>
    </source>
</evidence>
<dbReference type="RefSeq" id="WP_157023280.1">
    <property type="nucleotide sequence ID" value="NZ_WQLV01000008.1"/>
</dbReference>
<protein>
    <recommendedName>
        <fullName evidence="2">N-acetylmuramoyl-L-alanine amidase</fullName>
        <ecNumber evidence="2">3.5.1.28</ecNumber>
    </recommendedName>
</protein>
<dbReference type="Gene3D" id="3.40.80.10">
    <property type="entry name" value="Peptidoglycan recognition protein-like"/>
    <property type="match status" value="1"/>
</dbReference>
<sequence>MGSNPFPTRGAKLNSAADTPAAIWHPSPNFGIRRDGLTPSLIVIHYTAMDSAAAALQRLCDPSVEVSAHYLIGGDGACWQMVAEDQRAWHAGAGQWRGQDDINSRSIGIELDNRGGHPFAEPQMAALESLLAGIMRRWSIPADGVIGHSDMAPGRKIDPGHKFDWKRLARLGLCVWPAETAGQATELGWWHDYADSFGYPIFGFELDGVDDMEAASFQAFRDRFRPQARKIKHIENEDLRIIENLANQEFSKF</sequence>
<dbReference type="EMBL" id="WQLV01000008">
    <property type="protein sequence ID" value="MVO17016.1"/>
    <property type="molecule type" value="Genomic_DNA"/>
</dbReference>
<evidence type="ECO:0000313" key="7">
    <source>
        <dbReference type="Proteomes" id="UP000478892"/>
    </source>
</evidence>
<evidence type="ECO:0000256" key="4">
    <source>
        <dbReference type="ARBA" id="ARBA00023316"/>
    </source>
</evidence>
<evidence type="ECO:0000256" key="2">
    <source>
        <dbReference type="ARBA" id="ARBA00011901"/>
    </source>
</evidence>
<feature type="domain" description="N-acetylmuramoyl-L-alanine amidase" evidence="5">
    <location>
        <begin position="27"/>
        <end position="160"/>
    </location>
</feature>
<dbReference type="SMART" id="SM00644">
    <property type="entry name" value="Ami_2"/>
    <property type="match status" value="1"/>
</dbReference>
<evidence type="ECO:0000256" key="3">
    <source>
        <dbReference type="ARBA" id="ARBA00022801"/>
    </source>
</evidence>
<dbReference type="Pfam" id="PF01510">
    <property type="entry name" value="Amidase_2"/>
    <property type="match status" value="1"/>
</dbReference>
<proteinExistence type="predicted"/>
<comment type="caution">
    <text evidence="6">The sequence shown here is derived from an EMBL/GenBank/DDBJ whole genome shotgun (WGS) entry which is preliminary data.</text>
</comment>
<dbReference type="GO" id="GO:0008745">
    <property type="term" value="F:N-acetylmuramoyl-L-alanine amidase activity"/>
    <property type="evidence" value="ECO:0007669"/>
    <property type="project" value="UniProtKB-EC"/>
</dbReference>
<dbReference type="EC" id="3.5.1.28" evidence="2"/>
<dbReference type="PANTHER" id="PTHR30417:SF1">
    <property type="entry name" value="N-ACETYLMURAMOYL-L-ALANINE AMIDASE AMID"/>
    <property type="match status" value="1"/>
</dbReference>
<evidence type="ECO:0000256" key="1">
    <source>
        <dbReference type="ARBA" id="ARBA00001561"/>
    </source>
</evidence>
<dbReference type="Proteomes" id="UP000478892">
    <property type="component" value="Unassembled WGS sequence"/>
</dbReference>
<reference evidence="6 7" key="1">
    <citation type="submission" date="2019-12" db="EMBL/GenBank/DDBJ databases">
        <authorList>
            <person name="Zhang Y.-J."/>
        </authorList>
    </citation>
    <scope>NUCLEOTIDE SEQUENCE [LARGE SCALE GENOMIC DNA]</scope>
    <source>
        <strain evidence="6 7">CY05</strain>
    </source>
</reference>
<dbReference type="InterPro" id="IPR036505">
    <property type="entry name" value="Amidase/PGRP_sf"/>
</dbReference>
<organism evidence="6 7">
    <name type="scientific">Parasedimentitalea huanghaiensis</name>
    <dbReference type="NCBI Taxonomy" id="2682100"/>
    <lineage>
        <taxon>Bacteria</taxon>
        <taxon>Pseudomonadati</taxon>
        <taxon>Pseudomonadota</taxon>
        <taxon>Alphaproteobacteria</taxon>
        <taxon>Rhodobacterales</taxon>
        <taxon>Paracoccaceae</taxon>
        <taxon>Parasedimentitalea</taxon>
    </lineage>
</organism>
<dbReference type="PANTHER" id="PTHR30417">
    <property type="entry name" value="N-ACETYLMURAMOYL-L-ALANINE AMIDASE AMID"/>
    <property type="match status" value="1"/>
</dbReference>
<keyword evidence="7" id="KW-1185">Reference proteome</keyword>